<name>A0ACC2D222_DIPCM</name>
<evidence type="ECO:0000313" key="1">
    <source>
        <dbReference type="EMBL" id="KAJ7548321.1"/>
    </source>
</evidence>
<comment type="caution">
    <text evidence="1">The sequence shown here is derived from an EMBL/GenBank/DDBJ whole genome shotgun (WGS) entry which is preliminary data.</text>
</comment>
<organism evidence="1 2">
    <name type="scientific">Diphasiastrum complanatum</name>
    <name type="common">Issler's clubmoss</name>
    <name type="synonym">Lycopodium complanatum</name>
    <dbReference type="NCBI Taxonomy" id="34168"/>
    <lineage>
        <taxon>Eukaryota</taxon>
        <taxon>Viridiplantae</taxon>
        <taxon>Streptophyta</taxon>
        <taxon>Embryophyta</taxon>
        <taxon>Tracheophyta</taxon>
        <taxon>Lycopodiopsida</taxon>
        <taxon>Lycopodiales</taxon>
        <taxon>Lycopodiaceae</taxon>
        <taxon>Lycopodioideae</taxon>
        <taxon>Diphasiastrum</taxon>
    </lineage>
</organism>
<protein>
    <submittedName>
        <fullName evidence="1">Uncharacterized protein</fullName>
    </submittedName>
</protein>
<evidence type="ECO:0000313" key="2">
    <source>
        <dbReference type="Proteomes" id="UP001162992"/>
    </source>
</evidence>
<accession>A0ACC2D222</accession>
<sequence>MWQGPTSSSRRRSRQVADEQGEGLLLRSSAAAAEVVSRVGLPKSQMPVPTRSEGDMDDDDSATESEGEGPSKHASMASISTNATILSKTVRKKLDSKSRGSARKDMATEDLRANPYGRSAGYIIEPPILVDQSVSNRKAMLKELASQFHSECVVYCQQLLVLQKQWRQELEDSVPVTIDCKVPSDSQVSIYKDMAFSKEESNGKSRAALEFQDRPRDFHTNRPVPDFGNPPEANKVLLRRRMKWHANEREALRRGLLSFGLGRSEKVRSVMRSLLKRMRHGLGDIADCCWEFVRVCKLYADQKEQTFADECLIKAKSLDIETGCDLSERVGQWERVEKSASSWLRRLHLLQRLGEAVRISANKQTRDAAYRAIDSLKDATVPFPWWGREADLALLSGVYKHGFGNYETLHNDPQFTGAFKPTEVEDNCLGNIKCFPKLEMDMTEKYGQHMNELELEKRSSTVHVKDGIGSESGWETQSVGVSNSGAVGMVIRAETLDDAYWPDSNTLTRRLKRLVNHICSAGEQFLEYDIIKVEQKHTWSKRQKLELVKLLLTWGLPLTPGKAGKIDWQFLKDRTNSASIKNRKDNILEACYFDLIKEIRYLLDESQVLKDDTNNDMAQSEKNQVRKTNRSSTYPLKSEAMNLKGREAKKFDLPRSAYSVLTSKSALKLKERLELFDTFRQAANSFQEGWDQLGLKLYHGYGLPSWWQAGFHDEELVKGVFQHGFGNWDQILEDMSLGFYHVDRASMLGASLRKLFVKRLKLIANCLCRQLRKVKPRRKKLLLESNTIETREPKRFKYARPVEVPRGADGKPILPLVLTDRLSVLDLGTVEPERPGFHTERHIFTIGFSTVREHASMVRPNARTSYTCKILDGGAGPIFSVTPADAPEMVIERDSASGAWVVVCATANKIRGIERKVTISGTEMFGLSHPVVCHLIQELPGAEHCKVFRPELSFSRFGSVNPSSIQVDDYDDFIANENIGGPKKQAKTFGAGRELMKGTYRSQSSPDDEEDTELIRQIEVEQSPFHSGNIRIYSHAQQDLDAVYGKLLSIGSQNSNTKVHLKPSRTMSTRFKAVQDPGRREKHYQGQVPLHLDINVKTELSRE</sequence>
<keyword evidence="2" id="KW-1185">Reference proteome</keyword>
<gene>
    <name evidence="1" type="ORF">O6H91_07G007200</name>
</gene>
<reference evidence="2" key="1">
    <citation type="journal article" date="2024" name="Proc. Natl. Acad. Sci. U.S.A.">
        <title>Extraordinary preservation of gene collinearity over three hundred million years revealed in homosporous lycophytes.</title>
        <authorList>
            <person name="Li C."/>
            <person name="Wickell D."/>
            <person name="Kuo L.Y."/>
            <person name="Chen X."/>
            <person name="Nie B."/>
            <person name="Liao X."/>
            <person name="Peng D."/>
            <person name="Ji J."/>
            <person name="Jenkins J."/>
            <person name="Williams M."/>
            <person name="Shu S."/>
            <person name="Plott C."/>
            <person name="Barry K."/>
            <person name="Rajasekar S."/>
            <person name="Grimwood J."/>
            <person name="Han X."/>
            <person name="Sun S."/>
            <person name="Hou Z."/>
            <person name="He W."/>
            <person name="Dai G."/>
            <person name="Sun C."/>
            <person name="Schmutz J."/>
            <person name="Leebens-Mack J.H."/>
            <person name="Li F.W."/>
            <person name="Wang L."/>
        </authorList>
    </citation>
    <scope>NUCLEOTIDE SEQUENCE [LARGE SCALE GENOMIC DNA]</scope>
    <source>
        <strain evidence="2">cv. PW_Plant_1</strain>
    </source>
</reference>
<dbReference type="Proteomes" id="UP001162992">
    <property type="component" value="Chromosome 7"/>
</dbReference>
<dbReference type="EMBL" id="CM055098">
    <property type="protein sequence ID" value="KAJ7548321.1"/>
    <property type="molecule type" value="Genomic_DNA"/>
</dbReference>
<proteinExistence type="predicted"/>